<proteinExistence type="predicted"/>
<evidence type="ECO:0000313" key="3">
    <source>
        <dbReference type="Proteomes" id="UP001300745"/>
    </source>
</evidence>
<feature type="transmembrane region" description="Helical" evidence="1">
    <location>
        <begin position="162"/>
        <end position="182"/>
    </location>
</feature>
<keyword evidence="1" id="KW-0812">Transmembrane</keyword>
<evidence type="ECO:0000313" key="2">
    <source>
        <dbReference type="EMBL" id="MCX2939116.1"/>
    </source>
</evidence>
<dbReference type="EMBL" id="JAPJDO010000020">
    <property type="protein sequence ID" value="MCX2939116.1"/>
    <property type="molecule type" value="Genomic_DNA"/>
</dbReference>
<comment type="caution">
    <text evidence="2">The sequence shown here is derived from an EMBL/GenBank/DDBJ whole genome shotgun (WGS) entry which is preliminary data.</text>
</comment>
<reference evidence="2 3" key="1">
    <citation type="submission" date="2022-11" db="EMBL/GenBank/DDBJ databases">
        <title>Mycobacterium sp. nov.</title>
        <authorList>
            <person name="Papic B."/>
            <person name="Spicic S."/>
            <person name="Duvnjak S."/>
        </authorList>
    </citation>
    <scope>NUCLEOTIDE SEQUENCE [LARGE SCALE GENOMIC DNA]</scope>
    <source>
        <strain evidence="2 3">CVI_P4</strain>
    </source>
</reference>
<sequence length="213" mass="21870">MTKRRITIVVVAVIGAVLGAVLGVLAAPKPSRFVASANVAFLPGPDLTTVEASNFWEVLTRGQITRTAAIVYNDARWLTPAADAAKVPIGELTLMAAAVPETTMLTVTVTANSAAAAEAALNSVLVTATPEVSSLAAPYFVKVLWPPKNSAYPEATPGPMQVGAAGGLGGLLVGAGVGWFVARRRYGRRLADFSPGALLPDADRDGAATQAHP</sequence>
<dbReference type="RefSeq" id="WP_265998896.1">
    <property type="nucleotide sequence ID" value="NZ_JAPJDN010000020.1"/>
</dbReference>
<name>A0ABT3SHY5_9MYCO</name>
<dbReference type="Proteomes" id="UP001300745">
    <property type="component" value="Unassembled WGS sequence"/>
</dbReference>
<keyword evidence="1" id="KW-0472">Membrane</keyword>
<evidence type="ECO:0000256" key="1">
    <source>
        <dbReference type="SAM" id="Phobius"/>
    </source>
</evidence>
<gene>
    <name evidence="2" type="ORF">ORI27_20675</name>
</gene>
<keyword evidence="1" id="KW-1133">Transmembrane helix</keyword>
<accession>A0ABT3SHY5</accession>
<keyword evidence="3" id="KW-1185">Reference proteome</keyword>
<organism evidence="2 3">
    <name type="scientific">Mycobacterium pinniadriaticum</name>
    <dbReference type="NCBI Taxonomy" id="2994102"/>
    <lineage>
        <taxon>Bacteria</taxon>
        <taxon>Bacillati</taxon>
        <taxon>Actinomycetota</taxon>
        <taxon>Actinomycetes</taxon>
        <taxon>Mycobacteriales</taxon>
        <taxon>Mycobacteriaceae</taxon>
        <taxon>Mycobacterium</taxon>
    </lineage>
</organism>
<protein>
    <submittedName>
        <fullName evidence="2">Uncharacterized protein</fullName>
    </submittedName>
</protein>